<dbReference type="PANTHER" id="PTHR40980:SF5">
    <property type="entry name" value="TONB-DEPENDENT RECEPTOR"/>
    <property type="match status" value="1"/>
</dbReference>
<dbReference type="InterPro" id="IPR012910">
    <property type="entry name" value="Plug_dom"/>
</dbReference>
<evidence type="ECO:0000259" key="7">
    <source>
        <dbReference type="Pfam" id="PF07715"/>
    </source>
</evidence>
<dbReference type="Gene3D" id="2.40.170.20">
    <property type="entry name" value="TonB-dependent receptor, beta-barrel domain"/>
    <property type="match status" value="1"/>
</dbReference>
<evidence type="ECO:0000256" key="1">
    <source>
        <dbReference type="ARBA" id="ARBA00004442"/>
    </source>
</evidence>
<comment type="similarity">
    <text evidence="4">Belongs to the TonB-dependent receptor family.</text>
</comment>
<feature type="signal peptide" evidence="5">
    <location>
        <begin position="1"/>
        <end position="26"/>
    </location>
</feature>
<accession>A0ABV7D7W9</accession>
<sequence length="868" mass="96669">MKMNHNKFKSALLASTVLLVPGQAFAQDTAAQDRNDVEEITVQGRYIPDEKRATSEIANILDSESFSQAGDSDVAVALQRVPGLSVVGGKYVFVRGLGDRYSSTLLNGSSIPSPEPLRRVVPLDIFPTAMIENVLVQKTYSPEYPASFGGGVIDLRTKTIPDEFVLELGVGTKVNTASTFKKGLSYDGSGSEILGFGGSMRNIPKEILADVTLESLTPAELEAAGEALPNIWSIDEEKNLPGGSFNFLWGNRYDVGSESAWGFFAAVTYDVEQTNQFGFQKGFNTSNAGLVERYSFSPEVCDSYDGAGDDCGTRQTEMEINLNGILSLGYEINANNSLNLTSMVLRQSKKTSLIQKGFTASEKDELRTLSYIDWTESQVLTNQLSGEHTFALFGDNGMFQDMDFDWRVNYSRADRDAPLRREITYVFDDNDDVFRTLARSDANTTSYSALDDESYEAGFNFVQPMSIGDFAVDIKGGFTYEDKERSYGVVRYFFDFPAGANFDLRELVPEIIFGPANIAPGGIELAEKFDPSDYFTASFENKQGYLGADVQVTDKLRAAFGMRYENSTQIVSTVDRTTDTPVVVTQNAEYWLPSATLTYEFVDNMQLRLAYSQTITRPDMRELSSAPFINDERRRTVRGNLNLQITEINNYDARFEWYFAAGESVTLGLFYKEFSNPIEETFTILGEGPLQGYINADSAELKGVELEVHKILPLQDWLGWDWLGSREVYVRANGSYIDSETIIDPSSSFASTATNLVRSMQGQSDWLGNLQFGWEDVERGESLALVLNYTGKRLSGVGINGVQDEYEVPPMMLNFVYRKELEIGSNIVELKMEAENILGDKAEWTQEGQIVEQYDLGRTFAVGVTYKF</sequence>
<evidence type="ECO:0000256" key="5">
    <source>
        <dbReference type="SAM" id="SignalP"/>
    </source>
</evidence>
<evidence type="ECO:0000256" key="4">
    <source>
        <dbReference type="RuleBase" id="RU003357"/>
    </source>
</evidence>
<feature type="domain" description="TonB-dependent receptor-like beta-barrel" evidence="6">
    <location>
        <begin position="373"/>
        <end position="793"/>
    </location>
</feature>
<evidence type="ECO:0000256" key="3">
    <source>
        <dbReference type="ARBA" id="ARBA00023237"/>
    </source>
</evidence>
<dbReference type="InterPro" id="IPR037066">
    <property type="entry name" value="Plug_dom_sf"/>
</dbReference>
<keyword evidence="2 4" id="KW-0472">Membrane</keyword>
<feature type="chain" id="PRO_5046319814" evidence="5">
    <location>
        <begin position="27"/>
        <end position="868"/>
    </location>
</feature>
<keyword evidence="5" id="KW-0732">Signal</keyword>
<dbReference type="InterPro" id="IPR036942">
    <property type="entry name" value="Beta-barrel_TonB_sf"/>
</dbReference>
<dbReference type="SUPFAM" id="SSF56935">
    <property type="entry name" value="Porins"/>
    <property type="match status" value="1"/>
</dbReference>
<keyword evidence="8" id="KW-0675">Receptor</keyword>
<dbReference type="Proteomes" id="UP001595444">
    <property type="component" value="Unassembled WGS sequence"/>
</dbReference>
<keyword evidence="4" id="KW-0798">TonB box</keyword>
<protein>
    <submittedName>
        <fullName evidence="8">TonB-dependent receptor domain-containing protein</fullName>
    </submittedName>
</protein>
<comment type="subcellular location">
    <subcellularLocation>
        <location evidence="1 4">Cell outer membrane</location>
    </subcellularLocation>
</comment>
<dbReference type="InterPro" id="IPR000531">
    <property type="entry name" value="Beta-barrel_TonB"/>
</dbReference>
<evidence type="ECO:0000259" key="6">
    <source>
        <dbReference type="Pfam" id="PF00593"/>
    </source>
</evidence>
<dbReference type="EMBL" id="JBHRSL010000010">
    <property type="protein sequence ID" value="MFC3052770.1"/>
    <property type="molecule type" value="Genomic_DNA"/>
</dbReference>
<dbReference type="Pfam" id="PF07715">
    <property type="entry name" value="Plug"/>
    <property type="match status" value="1"/>
</dbReference>
<gene>
    <name evidence="8" type="ORF">ACFOKA_12720</name>
</gene>
<reference evidence="9" key="1">
    <citation type="journal article" date="2019" name="Int. J. Syst. Evol. Microbiol.">
        <title>The Global Catalogue of Microorganisms (GCM) 10K type strain sequencing project: providing services to taxonomists for standard genome sequencing and annotation.</title>
        <authorList>
            <consortium name="The Broad Institute Genomics Platform"/>
            <consortium name="The Broad Institute Genome Sequencing Center for Infectious Disease"/>
            <person name="Wu L."/>
            <person name="Ma J."/>
        </authorList>
    </citation>
    <scope>NUCLEOTIDE SEQUENCE [LARGE SCALE GENOMIC DNA]</scope>
    <source>
        <strain evidence="9">KCTC 62164</strain>
    </source>
</reference>
<dbReference type="PANTHER" id="PTHR40980">
    <property type="entry name" value="PLUG DOMAIN-CONTAINING PROTEIN"/>
    <property type="match status" value="1"/>
</dbReference>
<comment type="caution">
    <text evidence="8">The sequence shown here is derived from an EMBL/GenBank/DDBJ whole genome shotgun (WGS) entry which is preliminary data.</text>
</comment>
<proteinExistence type="inferred from homology"/>
<name>A0ABV7D7W9_9PROT</name>
<organism evidence="8 9">
    <name type="scientific">Kordiimonas pumila</name>
    <dbReference type="NCBI Taxonomy" id="2161677"/>
    <lineage>
        <taxon>Bacteria</taxon>
        <taxon>Pseudomonadati</taxon>
        <taxon>Pseudomonadota</taxon>
        <taxon>Alphaproteobacteria</taxon>
        <taxon>Kordiimonadales</taxon>
        <taxon>Kordiimonadaceae</taxon>
        <taxon>Kordiimonas</taxon>
    </lineage>
</organism>
<evidence type="ECO:0000313" key="9">
    <source>
        <dbReference type="Proteomes" id="UP001595444"/>
    </source>
</evidence>
<feature type="domain" description="TonB-dependent receptor plug" evidence="7">
    <location>
        <begin position="51"/>
        <end position="152"/>
    </location>
</feature>
<dbReference type="Gene3D" id="2.170.130.10">
    <property type="entry name" value="TonB-dependent receptor, plug domain"/>
    <property type="match status" value="1"/>
</dbReference>
<dbReference type="RefSeq" id="WP_194213582.1">
    <property type="nucleotide sequence ID" value="NZ_CP061205.1"/>
</dbReference>
<keyword evidence="9" id="KW-1185">Reference proteome</keyword>
<dbReference type="Pfam" id="PF00593">
    <property type="entry name" value="TonB_dep_Rec_b-barrel"/>
    <property type="match status" value="1"/>
</dbReference>
<evidence type="ECO:0000313" key="8">
    <source>
        <dbReference type="EMBL" id="MFC3052770.1"/>
    </source>
</evidence>
<evidence type="ECO:0000256" key="2">
    <source>
        <dbReference type="ARBA" id="ARBA00023136"/>
    </source>
</evidence>
<keyword evidence="3" id="KW-0998">Cell outer membrane</keyword>